<evidence type="ECO:0000313" key="1">
    <source>
        <dbReference type="EMBL" id="RJY16933.1"/>
    </source>
</evidence>
<sequence>MSEKYMTDKITITVLYYDAPISLTIKTEVLTNITQTKDKRIVLPHDYKKAKVIVAVFEGDCQMLNFLGERAIH</sequence>
<gene>
    <name evidence="1" type="ORF">D5R81_08520</name>
</gene>
<dbReference type="Pfam" id="PF09558">
    <property type="entry name" value="DUF2375"/>
    <property type="match status" value="1"/>
</dbReference>
<dbReference type="Proteomes" id="UP000273022">
    <property type="component" value="Unassembled WGS sequence"/>
</dbReference>
<keyword evidence="2" id="KW-1185">Reference proteome</keyword>
<dbReference type="EMBL" id="QYYH01000043">
    <property type="protein sequence ID" value="RJY16933.1"/>
    <property type="molecule type" value="Genomic_DNA"/>
</dbReference>
<protein>
    <submittedName>
        <fullName evidence="1">DUF2375 domain-containing protein</fullName>
    </submittedName>
</protein>
<accession>A0A3A6U4Y9</accession>
<name>A0A3A6U4Y9_9GAMM</name>
<organism evidence="1 2">
    <name type="scientific">Parashewanella spongiae</name>
    <dbReference type="NCBI Taxonomy" id="342950"/>
    <lineage>
        <taxon>Bacteria</taxon>
        <taxon>Pseudomonadati</taxon>
        <taxon>Pseudomonadota</taxon>
        <taxon>Gammaproteobacteria</taxon>
        <taxon>Alteromonadales</taxon>
        <taxon>Shewanellaceae</taxon>
        <taxon>Parashewanella</taxon>
    </lineage>
</organism>
<evidence type="ECO:0000313" key="2">
    <source>
        <dbReference type="Proteomes" id="UP000273022"/>
    </source>
</evidence>
<reference evidence="1 2" key="1">
    <citation type="submission" date="2018-09" db="EMBL/GenBank/DDBJ databases">
        <title>Phylogeny of the Shewanellaceae, and recommendation for two new genera, Pseudoshewanella and Parashewanella.</title>
        <authorList>
            <person name="Wang G."/>
        </authorList>
    </citation>
    <scope>NUCLEOTIDE SEQUENCE [LARGE SCALE GENOMIC DNA]</scope>
    <source>
        <strain evidence="1 2">KCTC 22492</strain>
    </source>
</reference>
<dbReference type="AlphaFoldDB" id="A0A3A6U4Y9"/>
<dbReference type="InterPro" id="IPR014271">
    <property type="entry name" value="CHP02922"/>
</dbReference>
<comment type="caution">
    <text evidence="1">The sequence shown here is derived from an EMBL/GenBank/DDBJ whole genome shotgun (WGS) entry which is preliminary data.</text>
</comment>
<dbReference type="RefSeq" id="WP_121853230.1">
    <property type="nucleotide sequence ID" value="NZ_CP037952.1"/>
</dbReference>
<proteinExistence type="predicted"/>
<dbReference type="OrthoDB" id="6228741at2"/>